<organism evidence="1 2">
    <name type="scientific">Candidatus Woesebacteria bacterium RIFCSPHIGHO2_12_FULL_41_24</name>
    <dbReference type="NCBI Taxonomy" id="1802510"/>
    <lineage>
        <taxon>Bacteria</taxon>
        <taxon>Candidatus Woeseibacteriota</taxon>
    </lineage>
</organism>
<dbReference type="CDD" id="cd00303">
    <property type="entry name" value="retropepsin_like"/>
    <property type="match status" value="1"/>
</dbReference>
<dbReference type="GO" id="GO:0004190">
    <property type="term" value="F:aspartic-type endopeptidase activity"/>
    <property type="evidence" value="ECO:0007669"/>
    <property type="project" value="InterPro"/>
</dbReference>
<sequence length="118" mass="12720">MGITTIPVTLTDLTEKKKVNADFLVDTGASYTVVPARFAKKLGLKVDRKQKFSLADGTIMERGLGFAVVEIEGKKAPSTVVIGKEGDSPLLGALTLENLGLMVDPFSRKLRPMKLMLA</sequence>
<gene>
    <name evidence="1" type="ORF">A3E44_04780</name>
</gene>
<dbReference type="Pfam" id="PF13975">
    <property type="entry name" value="gag-asp_proteas"/>
    <property type="match status" value="1"/>
</dbReference>
<dbReference type="Proteomes" id="UP000178603">
    <property type="component" value="Unassembled WGS sequence"/>
</dbReference>
<dbReference type="GO" id="GO:0006508">
    <property type="term" value="P:proteolysis"/>
    <property type="evidence" value="ECO:0007669"/>
    <property type="project" value="InterPro"/>
</dbReference>
<comment type="caution">
    <text evidence="1">The sequence shown here is derived from an EMBL/GenBank/DDBJ whole genome shotgun (WGS) entry which is preliminary data.</text>
</comment>
<reference evidence="1 2" key="1">
    <citation type="journal article" date="2016" name="Nat. Commun.">
        <title>Thousands of microbial genomes shed light on interconnected biogeochemical processes in an aquifer system.</title>
        <authorList>
            <person name="Anantharaman K."/>
            <person name="Brown C.T."/>
            <person name="Hug L.A."/>
            <person name="Sharon I."/>
            <person name="Castelle C.J."/>
            <person name="Probst A.J."/>
            <person name="Thomas B.C."/>
            <person name="Singh A."/>
            <person name="Wilkins M.J."/>
            <person name="Karaoz U."/>
            <person name="Brodie E.L."/>
            <person name="Williams K.H."/>
            <person name="Hubbard S.S."/>
            <person name="Banfield J.F."/>
        </authorList>
    </citation>
    <scope>NUCLEOTIDE SEQUENCE [LARGE SCALE GENOMIC DNA]</scope>
</reference>
<dbReference type="PROSITE" id="PS00141">
    <property type="entry name" value="ASP_PROTEASE"/>
    <property type="match status" value="1"/>
</dbReference>
<evidence type="ECO:0000313" key="1">
    <source>
        <dbReference type="EMBL" id="OGM55038.1"/>
    </source>
</evidence>
<proteinExistence type="predicted"/>
<evidence type="ECO:0000313" key="2">
    <source>
        <dbReference type="Proteomes" id="UP000178603"/>
    </source>
</evidence>
<evidence type="ECO:0008006" key="3">
    <source>
        <dbReference type="Google" id="ProtNLM"/>
    </source>
</evidence>
<dbReference type="InterPro" id="IPR001969">
    <property type="entry name" value="Aspartic_peptidase_AS"/>
</dbReference>
<dbReference type="Gene3D" id="2.40.70.10">
    <property type="entry name" value="Acid Proteases"/>
    <property type="match status" value="1"/>
</dbReference>
<name>A0A1F8AUW3_9BACT</name>
<dbReference type="EMBL" id="MGGW01000006">
    <property type="protein sequence ID" value="OGM55038.1"/>
    <property type="molecule type" value="Genomic_DNA"/>
</dbReference>
<dbReference type="SUPFAM" id="SSF50630">
    <property type="entry name" value="Acid proteases"/>
    <property type="match status" value="1"/>
</dbReference>
<dbReference type="InterPro" id="IPR021109">
    <property type="entry name" value="Peptidase_aspartic_dom_sf"/>
</dbReference>
<dbReference type="AlphaFoldDB" id="A0A1F8AUW3"/>
<protein>
    <recommendedName>
        <fullName evidence="3">Aspartyl protease</fullName>
    </recommendedName>
</protein>
<accession>A0A1F8AUW3</accession>